<dbReference type="EMBL" id="CM037623">
    <property type="protein sequence ID" value="KAH7988735.1"/>
    <property type="molecule type" value="Genomic_DNA"/>
</dbReference>
<comment type="caution">
    <text evidence="1">The sequence shown here is derived from an EMBL/GenBank/DDBJ whole genome shotgun (WGS) entry which is preliminary data.</text>
</comment>
<reference evidence="1" key="1">
    <citation type="submission" date="2021-08" db="EMBL/GenBank/DDBJ databases">
        <title>The first chromosome-level gecko genome reveals the dynamic sex chromosomes of Neotropical dwarf geckos (Sphaerodactylidae: Sphaerodactylus).</title>
        <authorList>
            <person name="Pinto B.J."/>
            <person name="Keating S.E."/>
            <person name="Gamble T."/>
        </authorList>
    </citation>
    <scope>NUCLEOTIDE SEQUENCE</scope>
    <source>
        <strain evidence="1">TG3544</strain>
    </source>
</reference>
<evidence type="ECO:0000313" key="2">
    <source>
        <dbReference type="Proteomes" id="UP000827872"/>
    </source>
</evidence>
<dbReference type="Proteomes" id="UP000827872">
    <property type="component" value="Linkage Group LG10"/>
</dbReference>
<gene>
    <name evidence="1" type="ORF">K3G42_020958</name>
</gene>
<evidence type="ECO:0000313" key="1">
    <source>
        <dbReference type="EMBL" id="KAH7988735.1"/>
    </source>
</evidence>
<organism evidence="1 2">
    <name type="scientific">Sphaerodactylus townsendi</name>
    <dbReference type="NCBI Taxonomy" id="933632"/>
    <lineage>
        <taxon>Eukaryota</taxon>
        <taxon>Metazoa</taxon>
        <taxon>Chordata</taxon>
        <taxon>Craniata</taxon>
        <taxon>Vertebrata</taxon>
        <taxon>Euteleostomi</taxon>
        <taxon>Lepidosauria</taxon>
        <taxon>Squamata</taxon>
        <taxon>Bifurcata</taxon>
        <taxon>Gekkota</taxon>
        <taxon>Sphaerodactylidae</taxon>
        <taxon>Sphaerodactylus</taxon>
    </lineage>
</organism>
<sequence length="164" mass="18292">MSLFEIDSDCTDFSEQLSTIQGIPGPGQYDIKSQFQKAEGTSQDRHEVAPFLSITERFTSVKSSTPAPGTYNETRSALESLKKATKNIPFGHTSVRFTEDYRLRKTPGPAFYNILNFSISRECHKKAALGKKKNDAFGSSVPRLLYLVKREAFTTPGPADYQVN</sequence>
<protein>
    <submittedName>
        <fullName evidence="1">Uncharacterized protein</fullName>
    </submittedName>
</protein>
<keyword evidence="2" id="KW-1185">Reference proteome</keyword>
<name>A0ACB8E8T3_9SAUR</name>
<accession>A0ACB8E8T3</accession>
<proteinExistence type="predicted"/>